<gene>
    <name evidence="2" type="ORF">ACFQS8_13225</name>
</gene>
<evidence type="ECO:0000259" key="1">
    <source>
        <dbReference type="Pfam" id="PF13391"/>
    </source>
</evidence>
<dbReference type="InterPro" id="IPR003615">
    <property type="entry name" value="HNH_nuc"/>
</dbReference>
<name>A0ABW2INX8_9PROT</name>
<dbReference type="GO" id="GO:0004519">
    <property type="term" value="F:endonuclease activity"/>
    <property type="evidence" value="ECO:0007669"/>
    <property type="project" value="UniProtKB-KW"/>
</dbReference>
<keyword evidence="2" id="KW-0378">Hydrolase</keyword>
<evidence type="ECO:0000313" key="3">
    <source>
        <dbReference type="Proteomes" id="UP001596492"/>
    </source>
</evidence>
<dbReference type="Proteomes" id="UP001596492">
    <property type="component" value="Unassembled WGS sequence"/>
</dbReference>
<dbReference type="Pfam" id="PF13391">
    <property type="entry name" value="HNH_2"/>
    <property type="match status" value="1"/>
</dbReference>
<accession>A0ABW2INX8</accession>
<keyword evidence="2" id="KW-0255">Endonuclease</keyword>
<keyword evidence="3" id="KW-1185">Reference proteome</keyword>
<evidence type="ECO:0000313" key="2">
    <source>
        <dbReference type="EMBL" id="MFC7292586.1"/>
    </source>
</evidence>
<sequence>MNEFAKTPLLFLWDDQSVEMDMPTNTSDKLRRFFRPKSRGFYKSFFNSFGAQPGDVVVLEQLGSHKFRLHLEKPDGTYVSARGPAKDIYERIDNWARCKTRPAQYKFRQAIARRDGLKCVISGCEIEATLEAAHLHQRGEGGNDTPVNGVIMRADIHKLFDAHLLTISQQGKVSINPGIDDLTYSAFEDIQIKTGADLKYLSLRYANR</sequence>
<proteinExistence type="predicted"/>
<protein>
    <submittedName>
        <fullName evidence="2">HNH endonuclease</fullName>
    </submittedName>
</protein>
<keyword evidence="2" id="KW-0540">Nuclease</keyword>
<comment type="caution">
    <text evidence="2">The sequence shown here is derived from an EMBL/GenBank/DDBJ whole genome shotgun (WGS) entry which is preliminary data.</text>
</comment>
<dbReference type="EMBL" id="JBHTBR010000005">
    <property type="protein sequence ID" value="MFC7292586.1"/>
    <property type="molecule type" value="Genomic_DNA"/>
</dbReference>
<organism evidence="2 3">
    <name type="scientific">Hirschia litorea</name>
    <dbReference type="NCBI Taxonomy" id="1199156"/>
    <lineage>
        <taxon>Bacteria</taxon>
        <taxon>Pseudomonadati</taxon>
        <taxon>Pseudomonadota</taxon>
        <taxon>Alphaproteobacteria</taxon>
        <taxon>Hyphomonadales</taxon>
        <taxon>Hyphomonadaceae</taxon>
        <taxon>Hirschia</taxon>
    </lineage>
</organism>
<reference evidence="3" key="1">
    <citation type="journal article" date="2019" name="Int. J. Syst. Evol. Microbiol.">
        <title>The Global Catalogue of Microorganisms (GCM) 10K type strain sequencing project: providing services to taxonomists for standard genome sequencing and annotation.</title>
        <authorList>
            <consortium name="The Broad Institute Genomics Platform"/>
            <consortium name="The Broad Institute Genome Sequencing Center for Infectious Disease"/>
            <person name="Wu L."/>
            <person name="Ma J."/>
        </authorList>
    </citation>
    <scope>NUCLEOTIDE SEQUENCE [LARGE SCALE GENOMIC DNA]</scope>
    <source>
        <strain evidence="3">CCUG 51308</strain>
    </source>
</reference>
<feature type="domain" description="HNH nuclease" evidence="1">
    <location>
        <begin position="119"/>
        <end position="167"/>
    </location>
</feature>
<dbReference type="RefSeq" id="WP_382168137.1">
    <property type="nucleotide sequence ID" value="NZ_JBHTBR010000005.1"/>
</dbReference>